<comment type="caution">
    <text evidence="18">The sequence shown here is derived from an EMBL/GenBank/DDBJ whole genome shotgun (WGS) entry which is preliminary data.</text>
</comment>
<evidence type="ECO:0000256" key="6">
    <source>
        <dbReference type="ARBA" id="ARBA00022839"/>
    </source>
</evidence>
<dbReference type="Pfam" id="PF00580">
    <property type="entry name" value="UvrD-helicase"/>
    <property type="match status" value="1"/>
</dbReference>
<protein>
    <recommendedName>
        <fullName evidence="12">DNA 3'-5' helicase</fullName>
        <ecNumber evidence="12">5.6.2.4</ecNumber>
    </recommendedName>
    <alternativeName>
        <fullName evidence="13">DNA 3'-5' helicase II</fullName>
    </alternativeName>
</protein>
<dbReference type="Proteomes" id="UP001482231">
    <property type="component" value="Unassembled WGS sequence"/>
</dbReference>
<dbReference type="EMBL" id="JBAJEX010000006">
    <property type="protein sequence ID" value="MEO1767367.1"/>
    <property type="molecule type" value="Genomic_DNA"/>
</dbReference>
<dbReference type="Gene3D" id="3.90.320.10">
    <property type="match status" value="1"/>
</dbReference>
<comment type="catalytic activity">
    <reaction evidence="11">
        <text>Couples ATP hydrolysis with the unwinding of duplex DNA by translocating in the 3'-5' direction.</text>
        <dbReference type="EC" id="5.6.2.4"/>
    </reaction>
</comment>
<dbReference type="PROSITE" id="PS51198">
    <property type="entry name" value="UVRD_HELICASE_ATP_BIND"/>
    <property type="match status" value="1"/>
</dbReference>
<dbReference type="PANTHER" id="PTHR11070">
    <property type="entry name" value="UVRD / RECB / PCRA DNA HELICASE FAMILY MEMBER"/>
    <property type="match status" value="1"/>
</dbReference>
<dbReference type="Gene3D" id="3.40.50.300">
    <property type="entry name" value="P-loop containing nucleotide triphosphate hydrolases"/>
    <property type="match status" value="4"/>
</dbReference>
<keyword evidence="7 15" id="KW-0067">ATP-binding</keyword>
<accession>A0ABV0EHR4</accession>
<sequence length="1079" mass="119837">MSSASGLVRQALDPHASVVVEACAGSGKTWLLVSRILRLLLAGAEPSQILAITFTRKAAQEMQARLNAWLRMLATCTEGEAREFLLARGLTAQALPDVLPRARHLFEHVAAAEPGPTIDTFHGWFLKILRHAPLAFAAAGNVTLLEHTAALREQAWQDFADRLAAQPDGPEAQALGTLFREWSLSNTRKALDDFLHKRTEWQAYTRGADDPLAHAAVRLRETLGHVPGRDAVAEFFAAGGEEDAHFLAHLMAQGTEKQRTCAATLARDGRADEDYFLAIREVALTREGTLRKEWVKLAERHGGPEALQRCERLAQRLRDVEEARLVARIQSLNEAALRCGAAYSDHYQRLKEARGALDFADIELFAWRLLAQGDYAEYLQYKLDARYRHILLDEFQDTNPVQWQILKTWLAAAEAADRRPTVFLVGDPKQSIYRFRGAEARLFDLAKDWLMRHYGAVYLAQDESRRCAPAVIDLVNRVFQDVSDFPHFRSHTAHDATLPGGVLVLPLAQVQEEAAAPRATLRDPLREPRPEDQDAHALEASQLAATLRDLVGRLPVREGKTERPARFRDIMVLTRTRTPLIHFEQAFKAAGIPYLTARQGGLLDTLEAADLTALLEFLVLPFADLRLAQVLKSPLFGADDADLLLLAGRNERTWWQRLTALVAEGQAPPCLARAAEHLDRWRSLTDRLPVHDLLDRIYFEGELHARYAAAVPAAQQAGVQANLHAFLELALKIQSGRYPSLPRFLQELAALREAGEEAPDEGTTDAGGDAVRIHTIHGAKGLEAPIVCLIDAQRRPNANDSYRVLVKWPPGADAPTHFSFYTKQDERDRARLTFLQEEARLTRNEELNLLYVALTRAKQYLIVSGSGKPQAESGYGRILAARCSHPLDLATLPPPVAATAPPAPIDAPVAPPAATAVGRRLAPVHTPAIQRGIALHRILEVLTTPAGPHLDDALRRELGLAQPEFEALLEEAKTLLTAPQLARFFADGQYRRAVNELSYVGQDGELRRIDRLVEFDDEVWILDYKMGESAPANPPAAYRAQLAAYRAAMAPIYPERRVRAAVIFADGRLMEILADDMRD</sequence>
<evidence type="ECO:0000256" key="9">
    <source>
        <dbReference type="ARBA" id="ARBA00023204"/>
    </source>
</evidence>
<dbReference type="InterPro" id="IPR000212">
    <property type="entry name" value="DNA_helicase_UvrD/REP"/>
</dbReference>
<evidence type="ECO:0000256" key="7">
    <source>
        <dbReference type="ARBA" id="ARBA00022840"/>
    </source>
</evidence>
<keyword evidence="4 15" id="KW-0378">Hydrolase</keyword>
<dbReference type="InterPro" id="IPR027417">
    <property type="entry name" value="P-loop_NTPase"/>
</dbReference>
<keyword evidence="19" id="KW-1185">Reference proteome</keyword>
<keyword evidence="8" id="KW-0238">DNA-binding</keyword>
<evidence type="ECO:0000256" key="4">
    <source>
        <dbReference type="ARBA" id="ARBA00022801"/>
    </source>
</evidence>
<keyword evidence="6" id="KW-0269">Exonuclease</keyword>
<dbReference type="RefSeq" id="WP_347308475.1">
    <property type="nucleotide sequence ID" value="NZ_JBAJEX010000006.1"/>
</dbReference>
<name>A0ABV0EHR4_9BURK</name>
<evidence type="ECO:0000256" key="3">
    <source>
        <dbReference type="ARBA" id="ARBA00022763"/>
    </source>
</evidence>
<keyword evidence="10" id="KW-0413">Isomerase</keyword>
<keyword evidence="3" id="KW-0227">DNA damage</keyword>
<dbReference type="InterPro" id="IPR011604">
    <property type="entry name" value="PDDEXK-like_dom_sf"/>
</dbReference>
<dbReference type="InterPro" id="IPR014016">
    <property type="entry name" value="UvrD-like_ATP-bd"/>
</dbReference>
<dbReference type="SUPFAM" id="SSF52540">
    <property type="entry name" value="P-loop containing nucleoside triphosphate hydrolases"/>
    <property type="match status" value="1"/>
</dbReference>
<comment type="catalytic activity">
    <reaction evidence="14">
        <text>ATP + H2O = ADP + phosphate + H(+)</text>
        <dbReference type="Rhea" id="RHEA:13065"/>
        <dbReference type="ChEBI" id="CHEBI:15377"/>
        <dbReference type="ChEBI" id="CHEBI:15378"/>
        <dbReference type="ChEBI" id="CHEBI:30616"/>
        <dbReference type="ChEBI" id="CHEBI:43474"/>
        <dbReference type="ChEBI" id="CHEBI:456216"/>
        <dbReference type="EC" id="5.6.2.4"/>
    </reaction>
</comment>
<evidence type="ECO:0000259" key="16">
    <source>
        <dbReference type="PROSITE" id="PS51198"/>
    </source>
</evidence>
<dbReference type="PROSITE" id="PS51217">
    <property type="entry name" value="UVRD_HELICASE_CTER"/>
    <property type="match status" value="1"/>
</dbReference>
<evidence type="ECO:0000256" key="1">
    <source>
        <dbReference type="ARBA" id="ARBA00022722"/>
    </source>
</evidence>
<dbReference type="Pfam" id="PF12705">
    <property type="entry name" value="PDDEXK_1"/>
    <property type="match status" value="1"/>
</dbReference>
<proteinExistence type="predicted"/>
<evidence type="ECO:0000256" key="10">
    <source>
        <dbReference type="ARBA" id="ARBA00023235"/>
    </source>
</evidence>
<dbReference type="EC" id="5.6.2.4" evidence="12"/>
<keyword evidence="2 15" id="KW-0547">Nucleotide-binding</keyword>
<evidence type="ECO:0000256" key="2">
    <source>
        <dbReference type="ARBA" id="ARBA00022741"/>
    </source>
</evidence>
<dbReference type="Pfam" id="PF13361">
    <property type="entry name" value="UvrD_C"/>
    <property type="match status" value="1"/>
</dbReference>
<organism evidence="18 19">
    <name type="scientific">Thiobacter aerophilum</name>
    <dbReference type="NCBI Taxonomy" id="3121275"/>
    <lineage>
        <taxon>Bacteria</taxon>
        <taxon>Pseudomonadati</taxon>
        <taxon>Pseudomonadota</taxon>
        <taxon>Betaproteobacteria</taxon>
        <taxon>Burkholderiales</taxon>
        <taxon>Thiobacteraceae</taxon>
        <taxon>Thiobacter</taxon>
    </lineage>
</organism>
<keyword evidence="1" id="KW-0540">Nuclease</keyword>
<evidence type="ECO:0000256" key="14">
    <source>
        <dbReference type="ARBA" id="ARBA00048988"/>
    </source>
</evidence>
<feature type="domain" description="UvrD-like helicase C-terminal" evidence="17">
    <location>
        <begin position="494"/>
        <end position="781"/>
    </location>
</feature>
<evidence type="ECO:0000259" key="17">
    <source>
        <dbReference type="PROSITE" id="PS51217"/>
    </source>
</evidence>
<evidence type="ECO:0000313" key="19">
    <source>
        <dbReference type="Proteomes" id="UP001482231"/>
    </source>
</evidence>
<dbReference type="InterPro" id="IPR038726">
    <property type="entry name" value="PDDEXK_AddAB-type"/>
</dbReference>
<evidence type="ECO:0000256" key="12">
    <source>
        <dbReference type="ARBA" id="ARBA00034808"/>
    </source>
</evidence>
<evidence type="ECO:0000256" key="11">
    <source>
        <dbReference type="ARBA" id="ARBA00034617"/>
    </source>
</evidence>
<feature type="domain" description="UvrD-like helicase ATP-binding" evidence="16">
    <location>
        <begin position="1"/>
        <end position="468"/>
    </location>
</feature>
<reference evidence="18 19" key="1">
    <citation type="submission" date="2024-02" db="EMBL/GenBank/DDBJ databases">
        <title>New thermophilic sulfur-oxidizing bacteria from a hot springs of the Uzon caldera (Kamchatka, Russia).</title>
        <authorList>
            <person name="Dukat A.M."/>
            <person name="Elcheninov A.G."/>
            <person name="Frolov E.N."/>
        </authorList>
    </citation>
    <scope>NUCLEOTIDE SEQUENCE [LARGE SCALE GENOMIC DNA]</scope>
    <source>
        <strain evidence="18 19">AK1</strain>
    </source>
</reference>
<evidence type="ECO:0000256" key="13">
    <source>
        <dbReference type="ARBA" id="ARBA00034923"/>
    </source>
</evidence>
<gene>
    <name evidence="18" type="ORF">V6E02_09095</name>
</gene>
<evidence type="ECO:0000256" key="15">
    <source>
        <dbReference type="PROSITE-ProRule" id="PRU00560"/>
    </source>
</evidence>
<keyword evidence="9" id="KW-0234">DNA repair</keyword>
<dbReference type="PANTHER" id="PTHR11070:SF2">
    <property type="entry name" value="ATP-DEPENDENT DNA HELICASE SRS2"/>
    <property type="match status" value="1"/>
</dbReference>
<evidence type="ECO:0000256" key="5">
    <source>
        <dbReference type="ARBA" id="ARBA00022806"/>
    </source>
</evidence>
<evidence type="ECO:0000256" key="8">
    <source>
        <dbReference type="ARBA" id="ARBA00023125"/>
    </source>
</evidence>
<keyword evidence="5 15" id="KW-0347">Helicase</keyword>
<feature type="binding site" evidence="15">
    <location>
        <begin position="22"/>
        <end position="29"/>
    </location>
    <ligand>
        <name>ATP</name>
        <dbReference type="ChEBI" id="CHEBI:30616"/>
    </ligand>
</feature>
<dbReference type="Gene3D" id="1.10.486.10">
    <property type="entry name" value="PCRA, domain 4"/>
    <property type="match status" value="1"/>
</dbReference>
<evidence type="ECO:0000313" key="18">
    <source>
        <dbReference type="EMBL" id="MEO1767367.1"/>
    </source>
</evidence>
<dbReference type="InterPro" id="IPR014017">
    <property type="entry name" value="DNA_helicase_UvrD-like_C"/>
</dbReference>